<dbReference type="EMBL" id="CP003837">
    <property type="protein sequence ID" value="AGH46128.1"/>
    <property type="molecule type" value="Genomic_DNA"/>
</dbReference>
<accession>M4RTZ4</accession>
<dbReference type="SUPFAM" id="SSF53474">
    <property type="entry name" value="alpha/beta-Hydrolases"/>
    <property type="match status" value="1"/>
</dbReference>
<dbReference type="RefSeq" id="WP_015431105.1">
    <property type="nucleotide sequence ID" value="NC_020514.1"/>
</dbReference>
<keyword evidence="2" id="KW-1185">Reference proteome</keyword>
<dbReference type="KEGG" id="gps:C427_4023"/>
<protein>
    <submittedName>
        <fullName evidence="1">Lipase/esterase</fullName>
    </submittedName>
</protein>
<sequence length="50" mass="5074">MGHSAGGHLALLAGGEIKQLKGVIGLAAITDIAEYAMGSNSSQKVTNNFM</sequence>
<dbReference type="HOGENOM" id="CLU_3120841_0_0_6"/>
<dbReference type="AlphaFoldDB" id="M4RTZ4"/>
<gene>
    <name evidence="1" type="ORF">C427_4023</name>
</gene>
<dbReference type="InterPro" id="IPR029058">
    <property type="entry name" value="AB_hydrolase_fold"/>
</dbReference>
<name>M4RTZ4_9ALTE</name>
<reference evidence="1 2" key="1">
    <citation type="journal article" date="2013" name="Genome Announc.">
        <title>Complete Genome Sequence of Glaciecola psychrophila Strain 170T.</title>
        <authorList>
            <person name="Yin J."/>
            <person name="Chen J."/>
            <person name="Liu G."/>
            <person name="Yu Y."/>
            <person name="Song L."/>
            <person name="Wang X."/>
            <person name="Qu X."/>
        </authorList>
    </citation>
    <scope>NUCLEOTIDE SEQUENCE [LARGE SCALE GENOMIC DNA]</scope>
    <source>
        <strain evidence="1 2">170</strain>
    </source>
</reference>
<dbReference type="Gene3D" id="3.40.50.1820">
    <property type="entry name" value="alpha/beta hydrolase"/>
    <property type="match status" value="1"/>
</dbReference>
<evidence type="ECO:0000313" key="2">
    <source>
        <dbReference type="Proteomes" id="UP000011864"/>
    </source>
</evidence>
<organism evidence="1 2">
    <name type="scientific">Paraglaciecola psychrophila 170</name>
    <dbReference type="NCBI Taxonomy" id="1129794"/>
    <lineage>
        <taxon>Bacteria</taxon>
        <taxon>Pseudomonadati</taxon>
        <taxon>Pseudomonadota</taxon>
        <taxon>Gammaproteobacteria</taxon>
        <taxon>Alteromonadales</taxon>
        <taxon>Alteromonadaceae</taxon>
        <taxon>Paraglaciecola</taxon>
    </lineage>
</organism>
<proteinExistence type="predicted"/>
<dbReference type="PATRIC" id="fig|1129794.4.peg.4009"/>
<dbReference type="Proteomes" id="UP000011864">
    <property type="component" value="Chromosome"/>
</dbReference>
<evidence type="ECO:0000313" key="1">
    <source>
        <dbReference type="EMBL" id="AGH46128.1"/>
    </source>
</evidence>
<dbReference type="STRING" id="1129794.C427_4023"/>